<keyword evidence="1" id="KW-1133">Transmembrane helix</keyword>
<dbReference type="RefSeq" id="WP_274152488.1">
    <property type="nucleotide sequence ID" value="NZ_CP117812.1"/>
</dbReference>
<protein>
    <recommendedName>
        <fullName evidence="4">DZANK-type domain-containing protein</fullName>
    </recommendedName>
</protein>
<evidence type="ECO:0000313" key="3">
    <source>
        <dbReference type="Proteomes" id="UP001214250"/>
    </source>
</evidence>
<name>A0ABY7VVQ0_9BACT</name>
<dbReference type="EMBL" id="CP117812">
    <property type="protein sequence ID" value="WDE97849.1"/>
    <property type="molecule type" value="Genomic_DNA"/>
</dbReference>
<organism evidence="2 3">
    <name type="scientific">Lentisphaera profundi</name>
    <dbReference type="NCBI Taxonomy" id="1658616"/>
    <lineage>
        <taxon>Bacteria</taxon>
        <taxon>Pseudomonadati</taxon>
        <taxon>Lentisphaerota</taxon>
        <taxon>Lentisphaeria</taxon>
        <taxon>Lentisphaerales</taxon>
        <taxon>Lentisphaeraceae</taxon>
        <taxon>Lentisphaera</taxon>
    </lineage>
</organism>
<reference evidence="2 3" key="1">
    <citation type="submission" date="2023-02" db="EMBL/GenBank/DDBJ databases">
        <title>Genome sequence of Lentisphaera profundi SAORIC-696.</title>
        <authorList>
            <person name="Kim e."/>
            <person name="Cho J.-C."/>
            <person name="Choi A."/>
            <person name="Kang I."/>
        </authorList>
    </citation>
    <scope>NUCLEOTIDE SEQUENCE [LARGE SCALE GENOMIC DNA]</scope>
    <source>
        <strain evidence="2 3">SAORIC-696</strain>
    </source>
</reference>
<gene>
    <name evidence="2" type="ORF">PQO03_18655</name>
</gene>
<evidence type="ECO:0000313" key="2">
    <source>
        <dbReference type="EMBL" id="WDE97849.1"/>
    </source>
</evidence>
<proteinExistence type="predicted"/>
<keyword evidence="1" id="KW-0812">Transmembrane</keyword>
<dbReference type="Proteomes" id="UP001214250">
    <property type="component" value="Chromosome 2"/>
</dbReference>
<keyword evidence="1" id="KW-0472">Membrane</keyword>
<feature type="transmembrane region" description="Helical" evidence="1">
    <location>
        <begin position="98"/>
        <end position="128"/>
    </location>
</feature>
<accession>A0ABY7VVQ0</accession>
<evidence type="ECO:0008006" key="4">
    <source>
        <dbReference type="Google" id="ProtNLM"/>
    </source>
</evidence>
<sequence length="133" mass="14235">MSIDTLCTSCGDVVKSEQSMIGLTMDCPYCGNAFEVSPRRDSQASKVNNKTSTLINCESCNKSISPEAHACPSCGHPNKKIQKKAKNKEYDNKQRSGCLLLLLGLVVGAFNPTIGGIMVVIGIIIAVINTRVT</sequence>
<evidence type="ECO:0000256" key="1">
    <source>
        <dbReference type="SAM" id="Phobius"/>
    </source>
</evidence>
<keyword evidence="3" id="KW-1185">Reference proteome</keyword>